<dbReference type="Proteomes" id="UP000002494">
    <property type="component" value="Chromosome 3"/>
</dbReference>
<protein>
    <submittedName>
        <fullName evidence="5">BPI fold containing family B, member 1</fullName>
    </submittedName>
</protein>
<dbReference type="CDD" id="cd00026">
    <property type="entry name" value="BPI2"/>
    <property type="match status" value="1"/>
</dbReference>
<dbReference type="GO" id="GO:0034144">
    <property type="term" value="P:negative regulation of toll-like receptor 4 signaling pathway"/>
    <property type="evidence" value="ECO:0007669"/>
    <property type="project" value="Ensembl"/>
</dbReference>
<dbReference type="CDD" id="cd00025">
    <property type="entry name" value="BPI1"/>
    <property type="match status" value="1"/>
</dbReference>
<dbReference type="Gene3D" id="3.15.10.10">
    <property type="entry name" value="Bactericidal permeability-increasing protein, domain 1"/>
    <property type="match status" value="1"/>
</dbReference>
<comment type="subcellular location">
    <subcellularLocation>
        <location evidence="1">Secreted</location>
    </subcellularLocation>
</comment>
<dbReference type="Ensembl" id="ENSRNOT00000118757.2">
    <property type="protein sequence ID" value="ENSRNOP00000082300.1"/>
    <property type="gene ID" value="ENSRNOG00000015468.9"/>
</dbReference>
<gene>
    <name evidence="5 7" type="primary">Bpifb1</name>
</gene>
<proteinExistence type="predicted"/>
<evidence type="ECO:0000313" key="6">
    <source>
        <dbReference type="Proteomes" id="UP000002494"/>
    </source>
</evidence>
<dbReference type="SMART" id="SM00328">
    <property type="entry name" value="BPI1"/>
    <property type="match status" value="1"/>
</dbReference>
<dbReference type="GeneID" id="499926"/>
<dbReference type="InterPro" id="IPR017943">
    <property type="entry name" value="Bactericidal_perm-incr_a/b_dom"/>
</dbReference>
<sequence length="509" mass="56235">MLKVACPSLDARYKAGSPNSPPRRGAGRPRTPAHSAMKMTNPWIVSLLLGATLVQANLYPPAVLNLGPEVIKKHLTQALENHDATAILQELPLLRGMQDKSGSIPILDSFVNTVLRYIIWMKVTSANILQLVVQPSTYDQELVVRIPLDMVAGLNTPLIKTIVEFQMSTEVQALIRVERSKNGPARLNLSDCSSNESTLRLSLLHKLSFVVNSLAKNVMNLLMPALPQIVKSHLCPVIQQAFDDMYEDFLRLTTAPIALSPGALEFDLLSPAIQDSNILFNLKAKLLDSQARVTNWFNGSATPLMETTPDRAPFSLTVRQDLVNAIVTTLIPQEELVILLRFVIPDVARQLQMDIKEINAEAANKLGPTQMLKIFTHSTPHIVLNEGGATAAQSVVLEVFPTNTDVRPFFSLGIEASYEAQFFIAENRLMLNFNNVSIERIKLMISDIKLFDPEVLKDTLTKILEYTLLPNENGKLRTGIPMSMPKALGYEKAMWSVSKGALKLTPASS</sequence>
<dbReference type="CTD" id="92747"/>
<evidence type="ECO:0000256" key="3">
    <source>
        <dbReference type="SAM" id="MobiDB-lite"/>
    </source>
</evidence>
<dbReference type="OrthoDB" id="9833455at2759"/>
<keyword evidence="2" id="KW-0964">Secreted</keyword>
<feature type="compositionally biased region" description="Low complexity" evidence="3">
    <location>
        <begin position="22"/>
        <end position="33"/>
    </location>
</feature>
<reference evidence="5" key="1">
    <citation type="submission" date="2024-01" db="EMBL/GenBank/DDBJ databases">
        <title>GRCr8: a new rat reference genome assembly contstructed from accurate long reads and long range scaffolding.</title>
        <authorList>
            <person name="Doris P.A."/>
            <person name="Kalbfleisch T."/>
            <person name="Li K."/>
            <person name="Howe K."/>
            <person name="Wood J."/>
        </authorList>
    </citation>
    <scope>NUCLEOTIDE SEQUENCE [LARGE SCALE GENOMIC DNA]</scope>
    <source>
        <strain evidence="5">Brown Norway</strain>
    </source>
</reference>
<accession>A0A8I5ZV17</accession>
<dbReference type="InterPro" id="IPR001124">
    <property type="entry name" value="Lipid-bd_serum_glycop_C"/>
</dbReference>
<dbReference type="InterPro" id="IPR017942">
    <property type="entry name" value="Lipid-bd_serum_glycop_N"/>
</dbReference>
<dbReference type="RefSeq" id="XP_006235417.1">
    <property type="nucleotide sequence ID" value="XM_006235355.4"/>
</dbReference>
<reference evidence="5" key="3">
    <citation type="submission" date="2025-09" db="UniProtKB">
        <authorList>
            <consortium name="Ensembl"/>
        </authorList>
    </citation>
    <scope>IDENTIFICATION</scope>
    <source>
        <strain evidence="5">Brown Norway</strain>
    </source>
</reference>
<evidence type="ECO:0000256" key="1">
    <source>
        <dbReference type="ARBA" id="ARBA00004613"/>
    </source>
</evidence>
<organism evidence="5 6">
    <name type="scientific">Rattus norvegicus</name>
    <name type="common">Rat</name>
    <dbReference type="NCBI Taxonomy" id="10116"/>
    <lineage>
        <taxon>Eukaryota</taxon>
        <taxon>Metazoa</taxon>
        <taxon>Chordata</taxon>
        <taxon>Craniata</taxon>
        <taxon>Vertebrata</taxon>
        <taxon>Euteleostomi</taxon>
        <taxon>Mammalia</taxon>
        <taxon>Eutheria</taxon>
        <taxon>Euarchontoglires</taxon>
        <taxon>Glires</taxon>
        <taxon>Rodentia</taxon>
        <taxon>Myomorpha</taxon>
        <taxon>Muroidea</taxon>
        <taxon>Muridae</taxon>
        <taxon>Murinae</taxon>
        <taxon>Rattus</taxon>
    </lineage>
</organism>
<dbReference type="InterPro" id="IPR021193">
    <property type="entry name" value="Bpifb1"/>
</dbReference>
<keyword evidence="6" id="KW-1185">Reference proteome</keyword>
<dbReference type="PANTHER" id="PTHR47395">
    <property type="entry name" value="BPI FOLD-CONTAINING FAMILY B MEMBER 1"/>
    <property type="match status" value="1"/>
</dbReference>
<dbReference type="Pfam" id="PF02886">
    <property type="entry name" value="LBP_BPI_CETP_C"/>
    <property type="match status" value="1"/>
</dbReference>
<name>A0A8I5ZV17_RAT</name>
<evidence type="ECO:0000256" key="2">
    <source>
        <dbReference type="ARBA" id="ARBA00022525"/>
    </source>
</evidence>
<reference evidence="5" key="2">
    <citation type="submission" date="2025-08" db="UniProtKB">
        <authorList>
            <consortium name="Ensembl"/>
        </authorList>
    </citation>
    <scope>IDENTIFICATION</scope>
    <source>
        <strain evidence="5">Brown Norway</strain>
    </source>
</reference>
<evidence type="ECO:0000259" key="4">
    <source>
        <dbReference type="SMART" id="SM00328"/>
    </source>
</evidence>
<dbReference type="AlphaFoldDB" id="A0A8I5ZV17"/>
<dbReference type="RGD" id="1563047">
    <property type="gene designation" value="Bpifb1"/>
</dbReference>
<evidence type="ECO:0000313" key="7">
    <source>
        <dbReference type="RGD" id="1563047"/>
    </source>
</evidence>
<dbReference type="GO" id="GO:0002227">
    <property type="term" value="P:innate immune response in mucosa"/>
    <property type="evidence" value="ECO:0007669"/>
    <property type="project" value="Ensembl"/>
</dbReference>
<dbReference type="GO" id="GO:0005615">
    <property type="term" value="C:extracellular space"/>
    <property type="evidence" value="ECO:0007669"/>
    <property type="project" value="InterPro"/>
</dbReference>
<dbReference type="GeneTree" id="ENSGT01100000263546"/>
<feature type="region of interest" description="Disordered" evidence="3">
    <location>
        <begin position="1"/>
        <end position="34"/>
    </location>
</feature>
<dbReference type="Gene3D" id="3.15.20.10">
    <property type="entry name" value="Bactericidal permeability-increasing protein, domain 2"/>
    <property type="match status" value="1"/>
</dbReference>
<evidence type="ECO:0000313" key="5">
    <source>
        <dbReference type="Ensembl" id="ENSRNOP00000082300.1"/>
    </source>
</evidence>
<dbReference type="GO" id="GO:0008289">
    <property type="term" value="F:lipid binding"/>
    <property type="evidence" value="ECO:0007669"/>
    <property type="project" value="InterPro"/>
</dbReference>
<dbReference type="PANTHER" id="PTHR47395:SF1">
    <property type="entry name" value="BPI FOLD-CONTAINING FAMILY B MEMBER 1"/>
    <property type="match status" value="1"/>
</dbReference>
<dbReference type="Pfam" id="PF01273">
    <property type="entry name" value="LBP_BPI_CETP"/>
    <property type="match status" value="1"/>
</dbReference>
<feature type="domain" description="Lipid-binding serum glycoprotein N-terminal" evidence="4">
    <location>
        <begin position="71"/>
        <end position="291"/>
    </location>
</feature>
<dbReference type="SUPFAM" id="SSF55394">
    <property type="entry name" value="Bactericidal permeability-increasing protein, BPI"/>
    <property type="match status" value="2"/>
</dbReference>